<dbReference type="GO" id="GO:0004190">
    <property type="term" value="F:aspartic-type endopeptidase activity"/>
    <property type="evidence" value="ECO:0007669"/>
    <property type="project" value="UniProtKB-KW"/>
</dbReference>
<evidence type="ECO:0000256" key="3">
    <source>
        <dbReference type="ARBA" id="ARBA00022750"/>
    </source>
</evidence>
<reference evidence="5 6" key="1">
    <citation type="journal article" date="2018" name="ISME J.">
        <title>Endosymbiont genomes yield clues of tubeworm success.</title>
        <authorList>
            <person name="Li Y."/>
            <person name="Liles M.R."/>
            <person name="Halanych K.M."/>
        </authorList>
    </citation>
    <scope>NUCLEOTIDE SEQUENCE [LARGE SCALE GENOMIC DNA]</scope>
    <source>
        <strain evidence="5">A1462</strain>
    </source>
</reference>
<dbReference type="PANTHER" id="PTHR30302">
    <property type="entry name" value="HYDROGENASE 1 MATURATION PROTEASE"/>
    <property type="match status" value="1"/>
</dbReference>
<evidence type="ECO:0000313" key="6">
    <source>
        <dbReference type="Proteomes" id="UP000254771"/>
    </source>
</evidence>
<proteinExistence type="inferred from homology"/>
<protein>
    <recommendedName>
        <fullName evidence="7">Hydrogenase maturation protease</fullName>
    </recommendedName>
</protein>
<dbReference type="GO" id="GO:0016485">
    <property type="term" value="P:protein processing"/>
    <property type="evidence" value="ECO:0007669"/>
    <property type="project" value="TreeGrafter"/>
</dbReference>
<accession>A0A370DAT6</accession>
<dbReference type="PANTHER" id="PTHR30302:SF1">
    <property type="entry name" value="HYDROGENASE 2 MATURATION PROTEASE"/>
    <property type="match status" value="1"/>
</dbReference>
<gene>
    <name evidence="5" type="ORF">DIZ78_16280</name>
</gene>
<keyword evidence="4" id="KW-0378">Hydrolase</keyword>
<dbReference type="SUPFAM" id="SSF53163">
    <property type="entry name" value="HybD-like"/>
    <property type="match status" value="1"/>
</dbReference>
<organism evidence="5 6">
    <name type="scientific">endosymbiont of Escarpia spicata</name>
    <dbReference type="NCBI Taxonomy" id="2200908"/>
    <lineage>
        <taxon>Bacteria</taxon>
        <taxon>Pseudomonadati</taxon>
        <taxon>Pseudomonadota</taxon>
        <taxon>Gammaproteobacteria</taxon>
        <taxon>sulfur-oxidizing symbionts</taxon>
    </lineage>
</organism>
<sequence>MGWLALEALEEAAVPDLDLIRLDRPGSGLLRYFEGVGKILLIDAVEAGLEQGEIKLLNPADLSQSSCLTSSHGFGVAEALALAETLETLPAELWVAGIGAGNDRSSVPDLNIQQLLDLLARLI</sequence>
<dbReference type="Gene3D" id="3.40.50.1450">
    <property type="entry name" value="HybD-like"/>
    <property type="match status" value="1"/>
</dbReference>
<name>A0A370DAT6_9GAMM</name>
<dbReference type="InterPro" id="IPR000671">
    <property type="entry name" value="Peptidase_A31"/>
</dbReference>
<keyword evidence="6" id="KW-1185">Reference proteome</keyword>
<dbReference type="InterPro" id="IPR023430">
    <property type="entry name" value="Pept_HybD-like_dom_sf"/>
</dbReference>
<evidence type="ECO:0000256" key="1">
    <source>
        <dbReference type="ARBA" id="ARBA00006814"/>
    </source>
</evidence>
<dbReference type="EMBL" id="QFXE01000021">
    <property type="protein sequence ID" value="RDH81993.1"/>
    <property type="molecule type" value="Genomic_DNA"/>
</dbReference>
<keyword evidence="3" id="KW-0064">Aspartyl protease</keyword>
<keyword evidence="2" id="KW-0645">Protease</keyword>
<evidence type="ECO:0008006" key="7">
    <source>
        <dbReference type="Google" id="ProtNLM"/>
    </source>
</evidence>
<evidence type="ECO:0000313" key="5">
    <source>
        <dbReference type="EMBL" id="RDH81993.1"/>
    </source>
</evidence>
<evidence type="ECO:0000256" key="4">
    <source>
        <dbReference type="ARBA" id="ARBA00022801"/>
    </source>
</evidence>
<dbReference type="Pfam" id="PF01750">
    <property type="entry name" value="HycI"/>
    <property type="match status" value="1"/>
</dbReference>
<evidence type="ECO:0000256" key="2">
    <source>
        <dbReference type="ARBA" id="ARBA00022670"/>
    </source>
</evidence>
<dbReference type="GO" id="GO:0008047">
    <property type="term" value="F:enzyme activator activity"/>
    <property type="evidence" value="ECO:0007669"/>
    <property type="project" value="InterPro"/>
</dbReference>
<dbReference type="NCBIfam" id="TIGR00072">
    <property type="entry name" value="hydrog_prot"/>
    <property type="match status" value="1"/>
</dbReference>
<dbReference type="Proteomes" id="UP000254771">
    <property type="component" value="Unassembled WGS sequence"/>
</dbReference>
<comment type="caution">
    <text evidence="5">The sequence shown here is derived from an EMBL/GenBank/DDBJ whole genome shotgun (WGS) entry which is preliminary data.</text>
</comment>
<comment type="similarity">
    <text evidence="1">Belongs to the peptidase A31 family.</text>
</comment>
<dbReference type="AlphaFoldDB" id="A0A370DAT6"/>